<dbReference type="Pfam" id="PF00083">
    <property type="entry name" value="Sugar_tr"/>
    <property type="match status" value="1"/>
</dbReference>
<feature type="compositionally biased region" description="Basic and acidic residues" evidence="9">
    <location>
        <begin position="505"/>
        <end position="518"/>
    </location>
</feature>
<comment type="subcellular location">
    <subcellularLocation>
        <location evidence="1">Membrane</location>
        <topology evidence="1">Multi-pass membrane protein</topology>
    </subcellularLocation>
</comment>
<dbReference type="InterPro" id="IPR005829">
    <property type="entry name" value="Sugar_transporter_CS"/>
</dbReference>
<feature type="transmembrane region" description="Helical" evidence="10">
    <location>
        <begin position="421"/>
        <end position="444"/>
    </location>
</feature>
<dbReference type="GO" id="GO:0005886">
    <property type="term" value="C:plasma membrane"/>
    <property type="evidence" value="ECO:0007669"/>
    <property type="project" value="TreeGrafter"/>
</dbReference>
<evidence type="ECO:0000256" key="2">
    <source>
        <dbReference type="ARBA" id="ARBA00010992"/>
    </source>
</evidence>
<evidence type="ECO:0000256" key="3">
    <source>
        <dbReference type="ARBA" id="ARBA00022448"/>
    </source>
</evidence>
<feature type="compositionally biased region" description="Basic and acidic residues" evidence="9">
    <location>
        <begin position="527"/>
        <end position="538"/>
    </location>
</feature>
<dbReference type="GO" id="GO:0005351">
    <property type="term" value="F:carbohydrate:proton symporter activity"/>
    <property type="evidence" value="ECO:0007669"/>
    <property type="project" value="TreeGrafter"/>
</dbReference>
<dbReference type="InterPro" id="IPR005828">
    <property type="entry name" value="MFS_sugar_transport-like"/>
</dbReference>
<feature type="transmembrane region" description="Helical" evidence="10">
    <location>
        <begin position="285"/>
        <end position="309"/>
    </location>
</feature>
<organism evidence="12 13">
    <name type="scientific">Drechslerella dactyloides</name>
    <name type="common">Nematode-trapping fungus</name>
    <name type="synonym">Arthrobotrys dactyloides</name>
    <dbReference type="NCBI Taxonomy" id="74499"/>
    <lineage>
        <taxon>Eukaryota</taxon>
        <taxon>Fungi</taxon>
        <taxon>Dikarya</taxon>
        <taxon>Ascomycota</taxon>
        <taxon>Pezizomycotina</taxon>
        <taxon>Orbiliomycetes</taxon>
        <taxon>Orbiliales</taxon>
        <taxon>Orbiliaceae</taxon>
        <taxon>Drechslerella</taxon>
    </lineage>
</organism>
<dbReference type="NCBIfam" id="TIGR00879">
    <property type="entry name" value="SP"/>
    <property type="match status" value="1"/>
</dbReference>
<dbReference type="FunFam" id="1.20.1250.20:FF:000044">
    <property type="entry name" value="Hexose transporter Hxt3p"/>
    <property type="match status" value="1"/>
</dbReference>
<keyword evidence="5 10" id="KW-0812">Transmembrane</keyword>
<feature type="domain" description="Major facilitator superfamily (MFS) profile" evidence="11">
    <location>
        <begin position="23"/>
        <end position="474"/>
    </location>
</feature>
<keyword evidence="13" id="KW-1185">Reference proteome</keyword>
<dbReference type="PROSITE" id="PS00216">
    <property type="entry name" value="SUGAR_TRANSPORT_1"/>
    <property type="match status" value="1"/>
</dbReference>
<evidence type="ECO:0000313" key="12">
    <source>
        <dbReference type="EMBL" id="KAJ6255908.1"/>
    </source>
</evidence>
<reference evidence="12" key="1">
    <citation type="submission" date="2023-01" db="EMBL/GenBank/DDBJ databases">
        <title>The chitinases involved in constricting ring structure development in the nematode-trapping fungus Drechslerella dactyloides.</title>
        <authorList>
            <person name="Wang R."/>
            <person name="Zhang L."/>
            <person name="Tang P."/>
            <person name="Li S."/>
            <person name="Liang L."/>
        </authorList>
    </citation>
    <scope>NUCLEOTIDE SEQUENCE</scope>
    <source>
        <strain evidence="12">YMF1.00031</strain>
    </source>
</reference>
<keyword evidence="3 8" id="KW-0813">Transport</keyword>
<feature type="transmembrane region" description="Helical" evidence="10">
    <location>
        <begin position="132"/>
        <end position="153"/>
    </location>
</feature>
<feature type="region of interest" description="Disordered" evidence="9">
    <location>
        <begin position="505"/>
        <end position="550"/>
    </location>
</feature>
<feature type="transmembrane region" description="Helical" evidence="10">
    <location>
        <begin position="12"/>
        <end position="34"/>
    </location>
</feature>
<sequence length="550" mass="60690">MGLFRSERFSDIKAVASGPVIAIGVTASMGGFLFGADTGQISGFLIMKDFLRRFAQFNQDAEEKNGVPNEFDNVREGLVVGLLSIGCLIGALVAAPISNRLGRRMAMIALCGVFIIGNTVQIASFWEWYQVAIGRFICGLAVGGLSVLVPVYVSETVPKQVRGALVATYQLFVTLGILTSYVVNLGTSHVDSTPWSWRGALMIGYLWALILMGGMFVLPETPRWLLSQGRKEDCIKALRWIAGKKGKQNAALIDSQYQEMSATIHAQKTFANKSFFSSFDPKDKILYRTLLGFTLQMFQQLTGANYFFYYGTTIFKSVGLTNPFVTQIILGSVNVVSTFPGLWFIERYGRRKPLIIGGLWQCAWLIVFAAVGSEADANSSTTGSILILSACMFIFGFASTWGPGVWVAIGEIFPLRVRSHSASFATAGNWSWNFLLAFFTPYIVSSIQYRYGYVFAGCNLLGVLIVFFFYYESSNLTLEQVDAMYTDPATKPWTSSKWVPAGYSSRREAAEDEKERADVNAGLRENATTRHIENRHGSMESNTTKESATA</sequence>
<dbReference type="AlphaFoldDB" id="A0AAD6NGN5"/>
<dbReference type="InterPro" id="IPR003663">
    <property type="entry name" value="Sugar/inositol_transpt"/>
</dbReference>
<feature type="transmembrane region" description="Helical" evidence="10">
    <location>
        <begin position="107"/>
        <end position="126"/>
    </location>
</feature>
<feature type="transmembrane region" description="Helical" evidence="10">
    <location>
        <begin position="385"/>
        <end position="409"/>
    </location>
</feature>
<dbReference type="PROSITE" id="PS00217">
    <property type="entry name" value="SUGAR_TRANSPORT_2"/>
    <property type="match status" value="1"/>
</dbReference>
<evidence type="ECO:0000256" key="5">
    <source>
        <dbReference type="ARBA" id="ARBA00022692"/>
    </source>
</evidence>
<dbReference type="PRINTS" id="PR00171">
    <property type="entry name" value="SUGRTRNSPORT"/>
</dbReference>
<keyword evidence="6 10" id="KW-1133">Transmembrane helix</keyword>
<feature type="compositionally biased region" description="Polar residues" evidence="9">
    <location>
        <begin position="539"/>
        <end position="550"/>
    </location>
</feature>
<comment type="caution">
    <text evidence="12">The sequence shown here is derived from an EMBL/GenBank/DDBJ whole genome shotgun (WGS) entry which is preliminary data.</text>
</comment>
<dbReference type="InterPro" id="IPR036259">
    <property type="entry name" value="MFS_trans_sf"/>
</dbReference>
<evidence type="ECO:0000259" key="11">
    <source>
        <dbReference type="PROSITE" id="PS50850"/>
    </source>
</evidence>
<accession>A0AAD6NGN5</accession>
<protein>
    <recommendedName>
        <fullName evidence="11">Major facilitator superfamily (MFS) profile domain-containing protein</fullName>
    </recommendedName>
</protein>
<feature type="transmembrane region" description="Helical" evidence="10">
    <location>
        <begin position="165"/>
        <end position="183"/>
    </location>
</feature>
<evidence type="ECO:0000313" key="13">
    <source>
        <dbReference type="Proteomes" id="UP001221413"/>
    </source>
</evidence>
<evidence type="ECO:0000256" key="9">
    <source>
        <dbReference type="SAM" id="MobiDB-lite"/>
    </source>
</evidence>
<evidence type="ECO:0000256" key="10">
    <source>
        <dbReference type="SAM" id="Phobius"/>
    </source>
</evidence>
<dbReference type="Gene3D" id="1.20.1250.20">
    <property type="entry name" value="MFS general substrate transporter like domains"/>
    <property type="match status" value="1"/>
</dbReference>
<feature type="transmembrane region" description="Helical" evidence="10">
    <location>
        <begin position="354"/>
        <end position="373"/>
    </location>
</feature>
<feature type="transmembrane region" description="Helical" evidence="10">
    <location>
        <begin position="450"/>
        <end position="471"/>
    </location>
</feature>
<feature type="transmembrane region" description="Helical" evidence="10">
    <location>
        <begin position="195"/>
        <end position="218"/>
    </location>
</feature>
<dbReference type="PANTHER" id="PTHR48022">
    <property type="entry name" value="PLASTIDIC GLUCOSE TRANSPORTER 4"/>
    <property type="match status" value="1"/>
</dbReference>
<dbReference type="InterPro" id="IPR050360">
    <property type="entry name" value="MFS_Sugar_Transporters"/>
</dbReference>
<evidence type="ECO:0000256" key="6">
    <source>
        <dbReference type="ARBA" id="ARBA00022989"/>
    </source>
</evidence>
<evidence type="ECO:0000256" key="4">
    <source>
        <dbReference type="ARBA" id="ARBA00022597"/>
    </source>
</evidence>
<proteinExistence type="inferred from homology"/>
<dbReference type="CDD" id="cd17356">
    <property type="entry name" value="MFS_HXT"/>
    <property type="match status" value="1"/>
</dbReference>
<feature type="transmembrane region" description="Helical" evidence="10">
    <location>
        <begin position="324"/>
        <end position="345"/>
    </location>
</feature>
<name>A0AAD6NGN5_DREDA</name>
<evidence type="ECO:0000256" key="1">
    <source>
        <dbReference type="ARBA" id="ARBA00004141"/>
    </source>
</evidence>
<dbReference type="PANTHER" id="PTHR48022:SF75">
    <property type="entry name" value="GALACTOSE TRANSPORTER-RELATED"/>
    <property type="match status" value="1"/>
</dbReference>
<keyword evidence="4" id="KW-0762">Sugar transport</keyword>
<dbReference type="PROSITE" id="PS50850">
    <property type="entry name" value="MFS"/>
    <property type="match status" value="1"/>
</dbReference>
<keyword evidence="7 10" id="KW-0472">Membrane</keyword>
<dbReference type="SUPFAM" id="SSF103473">
    <property type="entry name" value="MFS general substrate transporter"/>
    <property type="match status" value="1"/>
</dbReference>
<comment type="similarity">
    <text evidence="2 8">Belongs to the major facilitator superfamily. Sugar transporter (TC 2.A.1.1) family.</text>
</comment>
<dbReference type="EMBL" id="JAQGDS010000017">
    <property type="protein sequence ID" value="KAJ6255908.1"/>
    <property type="molecule type" value="Genomic_DNA"/>
</dbReference>
<dbReference type="Proteomes" id="UP001221413">
    <property type="component" value="Unassembled WGS sequence"/>
</dbReference>
<gene>
    <name evidence="12" type="ORF">Dda_9367</name>
</gene>
<evidence type="ECO:0000256" key="8">
    <source>
        <dbReference type="RuleBase" id="RU003346"/>
    </source>
</evidence>
<feature type="transmembrane region" description="Helical" evidence="10">
    <location>
        <begin position="77"/>
        <end position="95"/>
    </location>
</feature>
<evidence type="ECO:0000256" key="7">
    <source>
        <dbReference type="ARBA" id="ARBA00023136"/>
    </source>
</evidence>
<dbReference type="InterPro" id="IPR020846">
    <property type="entry name" value="MFS_dom"/>
</dbReference>